<dbReference type="AlphaFoldDB" id="A0AAP6JF36"/>
<dbReference type="SUPFAM" id="SSF103088">
    <property type="entry name" value="OmpA-like"/>
    <property type="match status" value="1"/>
</dbReference>
<evidence type="ECO:0000259" key="6">
    <source>
        <dbReference type="PROSITE" id="PS51123"/>
    </source>
</evidence>
<dbReference type="PANTHER" id="PTHR30329:SF21">
    <property type="entry name" value="LIPOPROTEIN YIAD-RELATED"/>
    <property type="match status" value="1"/>
</dbReference>
<dbReference type="InterPro" id="IPR006664">
    <property type="entry name" value="OMP_bac"/>
</dbReference>
<evidence type="ECO:0000256" key="1">
    <source>
        <dbReference type="ARBA" id="ARBA00004442"/>
    </source>
</evidence>
<sequence>MKCIRFQQGLVLVCAAAFGISPATGQEDLEGSGDHPEIPRLADSYIVHHEHADYARLTIPTGPYRDGAVENSESLEGQVLKLSYLFRDGDVAELRVKRSHLEALEGRGFEILYTGSDAELGGRDGRAFLARGTNIFERGARGCCHLANRNRNIHYIAARSADGRTLAAIAIYNARRADGPTVAKAIVTADEMDTTMDHVPLSADEMQAGIVEHGRVAVQDILFEFDSDSILPDSADALATIAELMESRPDMRLLVVGHTDNVGDFDYNLQLSMTRAESVSQWLQDRHGIDGDRLQSAGAGMMAPITTNRTEEGRALNRRVELVER</sequence>
<dbReference type="InterPro" id="IPR006665">
    <property type="entry name" value="OmpA-like"/>
</dbReference>
<evidence type="ECO:0000313" key="7">
    <source>
        <dbReference type="EMBL" id="MEA5445342.1"/>
    </source>
</evidence>
<comment type="caution">
    <text evidence="7">The sequence shown here is derived from an EMBL/GenBank/DDBJ whole genome shotgun (WGS) entry which is preliminary data.</text>
</comment>
<keyword evidence="3" id="KW-0998">Cell outer membrane</keyword>
<dbReference type="PROSITE" id="PS51123">
    <property type="entry name" value="OMPA_2"/>
    <property type="match status" value="1"/>
</dbReference>
<evidence type="ECO:0000256" key="3">
    <source>
        <dbReference type="ARBA" id="ARBA00023237"/>
    </source>
</evidence>
<dbReference type="CDD" id="cd07185">
    <property type="entry name" value="OmpA_C-like"/>
    <property type="match status" value="1"/>
</dbReference>
<name>A0AAP6JF36_9GAMM</name>
<feature type="domain" description="OmpA-like" evidence="6">
    <location>
        <begin position="210"/>
        <end position="325"/>
    </location>
</feature>
<dbReference type="GO" id="GO:0009279">
    <property type="term" value="C:cell outer membrane"/>
    <property type="evidence" value="ECO:0007669"/>
    <property type="project" value="UniProtKB-SubCell"/>
</dbReference>
<dbReference type="EMBL" id="JAYGII010000008">
    <property type="protein sequence ID" value="MEA5445342.1"/>
    <property type="molecule type" value="Genomic_DNA"/>
</dbReference>
<evidence type="ECO:0000313" key="8">
    <source>
        <dbReference type="Proteomes" id="UP001302316"/>
    </source>
</evidence>
<dbReference type="Gene3D" id="3.30.1330.60">
    <property type="entry name" value="OmpA-like domain"/>
    <property type="match status" value="1"/>
</dbReference>
<organism evidence="7 8">
    <name type="scientific">Natronospira elongata</name>
    <dbReference type="NCBI Taxonomy" id="3110268"/>
    <lineage>
        <taxon>Bacteria</taxon>
        <taxon>Pseudomonadati</taxon>
        <taxon>Pseudomonadota</taxon>
        <taxon>Gammaproteobacteria</taxon>
        <taxon>Natronospirales</taxon>
        <taxon>Natronospiraceae</taxon>
        <taxon>Natronospira</taxon>
    </lineage>
</organism>
<accession>A0AAP6JF36</accession>
<dbReference type="Pfam" id="PF00691">
    <property type="entry name" value="OmpA"/>
    <property type="match status" value="1"/>
</dbReference>
<evidence type="ECO:0000256" key="4">
    <source>
        <dbReference type="PROSITE-ProRule" id="PRU00473"/>
    </source>
</evidence>
<proteinExistence type="predicted"/>
<keyword evidence="2 4" id="KW-0472">Membrane</keyword>
<feature type="signal peptide" evidence="5">
    <location>
        <begin position="1"/>
        <end position="25"/>
    </location>
</feature>
<gene>
    <name evidence="7" type="ORF">VCB98_05880</name>
</gene>
<dbReference type="InterPro" id="IPR050330">
    <property type="entry name" value="Bact_OuterMem_StrucFunc"/>
</dbReference>
<dbReference type="Proteomes" id="UP001302316">
    <property type="component" value="Unassembled WGS sequence"/>
</dbReference>
<keyword evidence="8" id="KW-1185">Reference proteome</keyword>
<dbReference type="PRINTS" id="PR01021">
    <property type="entry name" value="OMPADOMAIN"/>
</dbReference>
<protein>
    <submittedName>
        <fullName evidence="7">OmpA family protein</fullName>
    </submittedName>
</protein>
<dbReference type="RefSeq" id="WP_346050971.1">
    <property type="nucleotide sequence ID" value="NZ_JAYGII010000008.1"/>
</dbReference>
<feature type="chain" id="PRO_5043008731" evidence="5">
    <location>
        <begin position="26"/>
        <end position="325"/>
    </location>
</feature>
<dbReference type="PANTHER" id="PTHR30329">
    <property type="entry name" value="STATOR ELEMENT OF FLAGELLAR MOTOR COMPLEX"/>
    <property type="match status" value="1"/>
</dbReference>
<comment type="subcellular location">
    <subcellularLocation>
        <location evidence="1">Cell outer membrane</location>
    </subcellularLocation>
</comment>
<evidence type="ECO:0000256" key="2">
    <source>
        <dbReference type="ARBA" id="ARBA00023136"/>
    </source>
</evidence>
<evidence type="ECO:0000256" key="5">
    <source>
        <dbReference type="SAM" id="SignalP"/>
    </source>
</evidence>
<dbReference type="InterPro" id="IPR036737">
    <property type="entry name" value="OmpA-like_sf"/>
</dbReference>
<reference evidence="7 8" key="1">
    <citation type="submission" date="2023-12" db="EMBL/GenBank/DDBJ databases">
        <title>Whole-genome sequencing of halo(alkali)philic microorganisms from hypersaline lakes.</title>
        <authorList>
            <person name="Sorokin D.Y."/>
            <person name="Merkel A.Y."/>
            <person name="Messina E."/>
            <person name="Yakimov M."/>
        </authorList>
    </citation>
    <scope>NUCLEOTIDE SEQUENCE [LARGE SCALE GENOMIC DNA]</scope>
    <source>
        <strain evidence="7 8">AB-CW1</strain>
    </source>
</reference>
<keyword evidence="5" id="KW-0732">Signal</keyword>